<name>D1AVQ8_STRM9</name>
<dbReference type="KEGG" id="smf:Smon_1376"/>
<sequence>MDIRKPKSEEYRPGHFSPEVKYINELRIKEAEKREIKTFSTRLEKLRDEMWAPNIDITSTYIRNDIEKIDGIRVVKYSKKTENMKKLIIYFHGGAYFGGSTDLVHNSCRYIAEQTDATVISVDYSLAPEFPYPKAINEGYTILKYFENKYEDIYLCGDSAGGGLACSVCIKDIEEGSKIAKGLILYYPVLLIDLNDNCRNDFTWDIKEYDIDKNNSEALNAIMYLKDIMPFIKEMYIKTNEPKDNYYISQINAPDSLLKQFPKTLIFTSEYDYLRLEAEYFHKRLKENGIKSVGIRYAGEVHGFITKVGYNDNIVNSVNEITEFIK</sequence>
<dbReference type="GO" id="GO:0004806">
    <property type="term" value="F:triacylglycerol lipase activity"/>
    <property type="evidence" value="ECO:0007669"/>
    <property type="project" value="TreeGrafter"/>
</dbReference>
<dbReference type="InterPro" id="IPR029058">
    <property type="entry name" value="AB_hydrolase_fold"/>
</dbReference>
<dbReference type="GO" id="GO:0005829">
    <property type="term" value="C:cytosol"/>
    <property type="evidence" value="ECO:0007669"/>
    <property type="project" value="TreeGrafter"/>
</dbReference>
<dbReference type="InterPro" id="IPR013094">
    <property type="entry name" value="AB_hydrolase_3"/>
</dbReference>
<dbReference type="GO" id="GO:0019433">
    <property type="term" value="P:triglyceride catabolic process"/>
    <property type="evidence" value="ECO:0007669"/>
    <property type="project" value="TreeGrafter"/>
</dbReference>
<dbReference type="AlphaFoldDB" id="D1AVQ8"/>
<dbReference type="HOGENOM" id="CLU_012494_6_0_0"/>
<dbReference type="OrthoDB" id="9815425at2"/>
<dbReference type="SUPFAM" id="SSF53474">
    <property type="entry name" value="alpha/beta-Hydrolases"/>
    <property type="match status" value="1"/>
</dbReference>
<proteinExistence type="predicted"/>
<dbReference type="GeneID" id="29672795"/>
<dbReference type="GO" id="GO:0004771">
    <property type="term" value="F:sterol ester esterase activity"/>
    <property type="evidence" value="ECO:0007669"/>
    <property type="project" value="TreeGrafter"/>
</dbReference>
<dbReference type="PANTHER" id="PTHR23025">
    <property type="entry name" value="TRIACYLGLYCEROL LIPASE"/>
    <property type="match status" value="1"/>
</dbReference>
<keyword evidence="2" id="KW-0378">Hydrolase</keyword>
<evidence type="ECO:0000313" key="3">
    <source>
        <dbReference type="Proteomes" id="UP000002072"/>
    </source>
</evidence>
<dbReference type="STRING" id="519441.Smon_1376"/>
<organism evidence="2 3">
    <name type="scientific">Streptobacillus moniliformis (strain ATCC 14647 / DSM 12112 / NCTC 10651 / 9901)</name>
    <dbReference type="NCBI Taxonomy" id="519441"/>
    <lineage>
        <taxon>Bacteria</taxon>
        <taxon>Fusobacteriati</taxon>
        <taxon>Fusobacteriota</taxon>
        <taxon>Fusobacteriia</taxon>
        <taxon>Fusobacteriales</taxon>
        <taxon>Leptotrichiaceae</taxon>
        <taxon>Streptobacillus</taxon>
    </lineage>
</organism>
<evidence type="ECO:0000259" key="1">
    <source>
        <dbReference type="Pfam" id="PF07859"/>
    </source>
</evidence>
<gene>
    <name evidence="2" type="ordered locus">Smon_1376</name>
</gene>
<dbReference type="PANTHER" id="PTHR23025:SF3">
    <property type="entry name" value="HORMONE-SENSITIVE LIPASE"/>
    <property type="match status" value="1"/>
</dbReference>
<accession>D1AVQ8</accession>
<keyword evidence="3" id="KW-1185">Reference proteome</keyword>
<dbReference type="Gene3D" id="3.40.50.1820">
    <property type="entry name" value="alpha/beta hydrolase"/>
    <property type="match status" value="1"/>
</dbReference>
<dbReference type="eggNOG" id="COG0657">
    <property type="taxonomic scope" value="Bacteria"/>
</dbReference>
<protein>
    <submittedName>
        <fullName evidence="2">Alpha/beta hydrolase fold-3 domain protein</fullName>
    </submittedName>
</protein>
<dbReference type="EMBL" id="CP001779">
    <property type="protein sequence ID" value="ACZ01818.1"/>
    <property type="molecule type" value="Genomic_DNA"/>
</dbReference>
<dbReference type="Pfam" id="PF07859">
    <property type="entry name" value="Abhydrolase_3"/>
    <property type="match status" value="1"/>
</dbReference>
<feature type="domain" description="Alpha/beta hydrolase fold-3" evidence="1">
    <location>
        <begin position="88"/>
        <end position="305"/>
    </location>
</feature>
<reference evidence="2 3" key="1">
    <citation type="journal article" date="2009" name="Stand. Genomic Sci.">
        <title>Complete genome sequence of Streptobacillus moniliformis type strain (9901T).</title>
        <authorList>
            <person name="Nolan M."/>
            <person name="Gronow S."/>
            <person name="Lapidus A."/>
            <person name="Ivanova N."/>
            <person name="Copeland A."/>
            <person name="Lucas S."/>
            <person name="Del Rio T.G."/>
            <person name="Chen F."/>
            <person name="Tice H."/>
            <person name="Pitluck S."/>
            <person name="Cheng J.F."/>
            <person name="Sims D."/>
            <person name="Meincke L."/>
            <person name="Bruce D."/>
            <person name="Goodwin L."/>
            <person name="Brettin T."/>
            <person name="Han C."/>
            <person name="Detter J.C."/>
            <person name="Ovchinikova G."/>
            <person name="Pati A."/>
            <person name="Mavromatis K."/>
            <person name="Mikhailova N."/>
            <person name="Chen A."/>
            <person name="Palaniappan K."/>
            <person name="Land M."/>
            <person name="Hauser L."/>
            <person name="Chang Y.J."/>
            <person name="Jeffries C.D."/>
            <person name="Rohde M."/>
            <person name="Sproer C."/>
            <person name="Goker M."/>
            <person name="Bristow J."/>
            <person name="Eisen J.A."/>
            <person name="Markowitz V."/>
            <person name="Hugenholtz P."/>
            <person name="Kyrpides N.C."/>
            <person name="Klenk H.P."/>
            <person name="Chain P."/>
        </authorList>
    </citation>
    <scope>NUCLEOTIDE SEQUENCE [LARGE SCALE GENOMIC DNA]</scope>
    <source>
        <strain evidence="3">ATCC 14647 / DSM 12112 / NCTC 10651 / 9901</strain>
    </source>
</reference>
<dbReference type="Proteomes" id="UP000002072">
    <property type="component" value="Chromosome"/>
</dbReference>
<evidence type="ECO:0000313" key="2">
    <source>
        <dbReference type="EMBL" id="ACZ01818.1"/>
    </source>
</evidence>
<dbReference type="RefSeq" id="WP_012859364.1">
    <property type="nucleotide sequence ID" value="NC_013515.1"/>
</dbReference>